<evidence type="ECO:0000259" key="3">
    <source>
        <dbReference type="PROSITE" id="PS51186"/>
    </source>
</evidence>
<name>A0ABW3SJZ5_9BACL</name>
<protein>
    <submittedName>
        <fullName evidence="4">Arsinothricin resistance N-acetyltransferase ArsN1 family A</fullName>
    </submittedName>
</protein>
<dbReference type="PROSITE" id="PS51186">
    <property type="entry name" value="GNAT"/>
    <property type="match status" value="1"/>
</dbReference>
<evidence type="ECO:0000313" key="5">
    <source>
        <dbReference type="Proteomes" id="UP001597211"/>
    </source>
</evidence>
<dbReference type="NCBIfam" id="NF040503">
    <property type="entry name" value="resist_ArsN1a"/>
    <property type="match status" value="1"/>
</dbReference>
<evidence type="ECO:0000256" key="2">
    <source>
        <dbReference type="ARBA" id="ARBA00023315"/>
    </source>
</evidence>
<comment type="caution">
    <text evidence="4">The sequence shown here is derived from an EMBL/GenBank/DDBJ whole genome shotgun (WGS) entry which is preliminary data.</text>
</comment>
<dbReference type="InterPro" id="IPR000182">
    <property type="entry name" value="GNAT_dom"/>
</dbReference>
<dbReference type="EMBL" id="JBHTKZ010000065">
    <property type="protein sequence ID" value="MFD1184025.1"/>
    <property type="molecule type" value="Genomic_DNA"/>
</dbReference>
<keyword evidence="1" id="KW-0808">Transferase</keyword>
<dbReference type="Gene3D" id="3.40.630.30">
    <property type="match status" value="1"/>
</dbReference>
<proteinExistence type="predicted"/>
<dbReference type="CDD" id="cd04301">
    <property type="entry name" value="NAT_SF"/>
    <property type="match status" value="1"/>
</dbReference>
<dbReference type="Proteomes" id="UP001597211">
    <property type="component" value="Unassembled WGS sequence"/>
</dbReference>
<organism evidence="4 5">
    <name type="scientific">Paenibacillus timonensis</name>
    <dbReference type="NCBI Taxonomy" id="225915"/>
    <lineage>
        <taxon>Bacteria</taxon>
        <taxon>Bacillati</taxon>
        <taxon>Bacillota</taxon>
        <taxon>Bacilli</taxon>
        <taxon>Bacillales</taxon>
        <taxon>Paenibacillaceae</taxon>
        <taxon>Paenibacillus</taxon>
    </lineage>
</organism>
<dbReference type="InterPro" id="IPR016181">
    <property type="entry name" value="Acyl_CoA_acyltransferase"/>
</dbReference>
<keyword evidence="2" id="KW-0012">Acyltransferase</keyword>
<gene>
    <name evidence="4" type="ORF">ACFQ2Z_22000</name>
</gene>
<sequence length="166" mass="18990">MSSGIITTRKALIEDIEQILDIYNQGIEDRIATLEVETKSLSYMENWFREHQGRHTVLVAEKDGKVVGWSSLNRYSQRCAYDGVADLSIYVDREYRGQGIGSSLLPALESEAKANDFYKIVIFTFPFNESGQGLYRKVGYREVGVFEKQGLLDDKFIDVMIMEKLL</sequence>
<dbReference type="PANTHER" id="PTHR43072:SF23">
    <property type="entry name" value="UPF0039 PROTEIN C11D3.02C"/>
    <property type="match status" value="1"/>
</dbReference>
<evidence type="ECO:0000256" key="1">
    <source>
        <dbReference type="ARBA" id="ARBA00022679"/>
    </source>
</evidence>
<keyword evidence="5" id="KW-1185">Reference proteome</keyword>
<accession>A0ABW3SJZ5</accession>
<dbReference type="RefSeq" id="WP_240271252.1">
    <property type="nucleotide sequence ID" value="NZ_JAKSXN010000076.1"/>
</dbReference>
<reference evidence="5" key="1">
    <citation type="journal article" date="2019" name="Int. J. Syst. Evol. Microbiol.">
        <title>The Global Catalogue of Microorganisms (GCM) 10K type strain sequencing project: providing services to taxonomists for standard genome sequencing and annotation.</title>
        <authorList>
            <consortium name="The Broad Institute Genomics Platform"/>
            <consortium name="The Broad Institute Genome Sequencing Center for Infectious Disease"/>
            <person name="Wu L."/>
            <person name="Ma J."/>
        </authorList>
    </citation>
    <scope>NUCLEOTIDE SEQUENCE [LARGE SCALE GENOMIC DNA]</scope>
    <source>
        <strain evidence="5">CCUG 48216</strain>
    </source>
</reference>
<dbReference type="PANTHER" id="PTHR43072">
    <property type="entry name" value="N-ACETYLTRANSFERASE"/>
    <property type="match status" value="1"/>
</dbReference>
<dbReference type="SUPFAM" id="SSF55729">
    <property type="entry name" value="Acyl-CoA N-acyltransferases (Nat)"/>
    <property type="match status" value="1"/>
</dbReference>
<feature type="domain" description="N-acetyltransferase" evidence="3">
    <location>
        <begin position="6"/>
        <end position="166"/>
    </location>
</feature>
<evidence type="ECO:0000313" key="4">
    <source>
        <dbReference type="EMBL" id="MFD1184025.1"/>
    </source>
</evidence>
<dbReference type="Pfam" id="PF00583">
    <property type="entry name" value="Acetyltransf_1"/>
    <property type="match status" value="1"/>
</dbReference>